<accession>A0A9X3MV05</accession>
<name>A0A9X3MV05_9ACTN</name>
<reference evidence="3" key="1">
    <citation type="submission" date="2022-10" db="EMBL/GenBank/DDBJ databases">
        <title>The WGS of Solirubrobacter ginsenosidimutans DSM 21036.</title>
        <authorList>
            <person name="Jiang Z."/>
        </authorList>
    </citation>
    <scope>NUCLEOTIDE SEQUENCE</scope>
    <source>
        <strain evidence="3">DSM 21036</strain>
    </source>
</reference>
<dbReference type="Proteomes" id="UP001149140">
    <property type="component" value="Unassembled WGS sequence"/>
</dbReference>
<feature type="domain" description="DUF4232" evidence="2">
    <location>
        <begin position="55"/>
        <end position="199"/>
    </location>
</feature>
<evidence type="ECO:0000256" key="1">
    <source>
        <dbReference type="SAM" id="SignalP"/>
    </source>
</evidence>
<keyword evidence="1" id="KW-0732">Signal</keyword>
<dbReference type="Pfam" id="PF14016">
    <property type="entry name" value="DUF4232"/>
    <property type="match status" value="1"/>
</dbReference>
<organism evidence="3 4">
    <name type="scientific">Solirubrobacter ginsenosidimutans</name>
    <dbReference type="NCBI Taxonomy" id="490573"/>
    <lineage>
        <taxon>Bacteria</taxon>
        <taxon>Bacillati</taxon>
        <taxon>Actinomycetota</taxon>
        <taxon>Thermoleophilia</taxon>
        <taxon>Solirubrobacterales</taxon>
        <taxon>Solirubrobacteraceae</taxon>
        <taxon>Solirubrobacter</taxon>
    </lineage>
</organism>
<dbReference type="EMBL" id="JAPDOD010000014">
    <property type="protein sequence ID" value="MDA0161780.1"/>
    <property type="molecule type" value="Genomic_DNA"/>
</dbReference>
<dbReference type="AlphaFoldDB" id="A0A9X3MV05"/>
<dbReference type="InterPro" id="IPR025326">
    <property type="entry name" value="DUF4232"/>
</dbReference>
<evidence type="ECO:0000313" key="3">
    <source>
        <dbReference type="EMBL" id="MDA0161780.1"/>
    </source>
</evidence>
<keyword evidence="4" id="KW-1185">Reference proteome</keyword>
<protein>
    <submittedName>
        <fullName evidence="3">DUF4232 domain-containing protein</fullName>
    </submittedName>
</protein>
<feature type="signal peptide" evidence="1">
    <location>
        <begin position="1"/>
        <end position="17"/>
    </location>
</feature>
<dbReference type="PROSITE" id="PS51257">
    <property type="entry name" value="PROKAR_LIPOPROTEIN"/>
    <property type="match status" value="1"/>
</dbReference>
<sequence>MRSKLVIALVAPLLLMAGCGGSGKDAAPKFDGPVVPWASDQPPEFAARAPVSAPCQAADLAPHGQVDFEAYGNGGAIAVIALQNKGKQVCRLEGTPRVKLVKDGGPKQVNTALQRPPLIFPDTAYPLSDLLAIKPGEYVGVTVTWTNWCDPQIPGKTRVPPSAVRITLPNGTGHVDADYNAVPPCSDPKSPSSLGVSPFETAKVQAPQPWTSGSVTASVPDQPVHARRGEMLRFNVVLKNTSRVPVTFDRCPSYVQQLVPMGQVDVHVLNCAAAKPIAPGRSEAFAMEIRVPKNAPVGGNGLFWALDAFGGKAPQINARATIDSGV</sequence>
<evidence type="ECO:0000259" key="2">
    <source>
        <dbReference type="Pfam" id="PF14016"/>
    </source>
</evidence>
<dbReference type="RefSeq" id="WP_270040997.1">
    <property type="nucleotide sequence ID" value="NZ_JAPDOD010000014.1"/>
</dbReference>
<feature type="chain" id="PRO_5040908810" evidence="1">
    <location>
        <begin position="18"/>
        <end position="326"/>
    </location>
</feature>
<comment type="caution">
    <text evidence="3">The sequence shown here is derived from an EMBL/GenBank/DDBJ whole genome shotgun (WGS) entry which is preliminary data.</text>
</comment>
<evidence type="ECO:0000313" key="4">
    <source>
        <dbReference type="Proteomes" id="UP001149140"/>
    </source>
</evidence>
<gene>
    <name evidence="3" type="ORF">OM076_16015</name>
</gene>
<proteinExistence type="predicted"/>